<dbReference type="AlphaFoldDB" id="A0A927CGG2"/>
<dbReference type="PROSITE" id="PS51257">
    <property type="entry name" value="PROKAR_LIPOPROTEIN"/>
    <property type="match status" value="1"/>
</dbReference>
<dbReference type="SUPFAM" id="SSF53850">
    <property type="entry name" value="Periplasmic binding protein-like II"/>
    <property type="match status" value="1"/>
</dbReference>
<protein>
    <submittedName>
        <fullName evidence="4">Carbohydrate ABC transporter substrate-binding protein</fullName>
    </submittedName>
</protein>
<dbReference type="InterPro" id="IPR050490">
    <property type="entry name" value="Bact_solute-bd_prot1"/>
</dbReference>
<evidence type="ECO:0000256" key="2">
    <source>
        <dbReference type="ARBA" id="ARBA00022448"/>
    </source>
</evidence>
<name>A0A927CGG2_9BACL</name>
<evidence type="ECO:0000313" key="4">
    <source>
        <dbReference type="EMBL" id="MBD2867644.1"/>
    </source>
</evidence>
<reference evidence="4" key="1">
    <citation type="submission" date="2020-09" db="EMBL/GenBank/DDBJ databases">
        <title>A novel bacterium of genus Paenibacillus, isolated from South China Sea.</title>
        <authorList>
            <person name="Huang H."/>
            <person name="Mo K."/>
            <person name="Hu Y."/>
        </authorList>
    </citation>
    <scope>NUCLEOTIDE SEQUENCE</scope>
    <source>
        <strain evidence="4">IB182493</strain>
    </source>
</reference>
<feature type="signal peptide" evidence="3">
    <location>
        <begin position="1"/>
        <end position="24"/>
    </location>
</feature>
<comment type="similarity">
    <text evidence="1">Belongs to the bacterial solute-binding protein 1 family.</text>
</comment>
<sequence>MRNRNRWRTIAAGLLLAGTMLATAACGGLTANLNALSREAAALEADETGTIELAITKSSQNAIFVSKPVLEAFEKETGIRVKLQILPTEQVSTVLQTKLAVGETPDLILYNLYTAAKELNLDKNFVALDDEAWARRLLNKAALSYNGRIYGFHLNQDAGQQGIVYNKEIFRELGLAVPRDFEQLLDVCEKIKAAGITPFFMPFNDDWSAHMWISASIADYAKKNDPSLWDDLNGGKRKFADIPALIDITRQQYELYKSGYTNRNVLADSYDMAIDIFIGKKAAMMTMGDWFIADVVKKDPSMELGLFPVPYARDADLAISPLGGQLFIPKKAKHIAEAKRFLEFLASKEQAQQIVDYGQYISNLSDVSTPRLPRYKQEIVDVYIKPGKTVMTGDTYLQVDIGAIWDNLQDMFAGGLTAEEVWENWDEKFVRLMREKQAPGFLRGGGRAQGGSS</sequence>
<evidence type="ECO:0000256" key="1">
    <source>
        <dbReference type="ARBA" id="ARBA00008520"/>
    </source>
</evidence>
<gene>
    <name evidence="4" type="ORF">IDH41_03575</name>
</gene>
<dbReference type="Pfam" id="PF01547">
    <property type="entry name" value="SBP_bac_1"/>
    <property type="match status" value="1"/>
</dbReference>
<dbReference type="Proteomes" id="UP000632125">
    <property type="component" value="Unassembled WGS sequence"/>
</dbReference>
<dbReference type="EMBL" id="JACXIY010000003">
    <property type="protein sequence ID" value="MBD2867644.1"/>
    <property type="molecule type" value="Genomic_DNA"/>
</dbReference>
<proteinExistence type="inferred from homology"/>
<accession>A0A927CGG2</accession>
<feature type="chain" id="PRO_5036933048" evidence="3">
    <location>
        <begin position="25"/>
        <end position="453"/>
    </location>
</feature>
<evidence type="ECO:0000256" key="3">
    <source>
        <dbReference type="SAM" id="SignalP"/>
    </source>
</evidence>
<comment type="caution">
    <text evidence="4">The sequence shown here is derived from an EMBL/GenBank/DDBJ whole genome shotgun (WGS) entry which is preliminary data.</text>
</comment>
<keyword evidence="2" id="KW-0813">Transport</keyword>
<dbReference type="PANTHER" id="PTHR43649">
    <property type="entry name" value="ARABINOSE-BINDING PROTEIN-RELATED"/>
    <property type="match status" value="1"/>
</dbReference>
<dbReference type="PANTHER" id="PTHR43649:SF29">
    <property type="entry name" value="OSMOPROTECTIVE COMPOUNDS-BINDING PROTEIN GGTB"/>
    <property type="match status" value="1"/>
</dbReference>
<evidence type="ECO:0000313" key="5">
    <source>
        <dbReference type="Proteomes" id="UP000632125"/>
    </source>
</evidence>
<keyword evidence="5" id="KW-1185">Reference proteome</keyword>
<dbReference type="RefSeq" id="WP_190858359.1">
    <property type="nucleotide sequence ID" value="NZ_JACXIY010000003.1"/>
</dbReference>
<dbReference type="InterPro" id="IPR006059">
    <property type="entry name" value="SBP"/>
</dbReference>
<keyword evidence="3" id="KW-0732">Signal</keyword>
<organism evidence="4 5">
    <name type="scientific">Paenibacillus arenilitoris</name>
    <dbReference type="NCBI Taxonomy" id="2772299"/>
    <lineage>
        <taxon>Bacteria</taxon>
        <taxon>Bacillati</taxon>
        <taxon>Bacillota</taxon>
        <taxon>Bacilli</taxon>
        <taxon>Bacillales</taxon>
        <taxon>Paenibacillaceae</taxon>
        <taxon>Paenibacillus</taxon>
    </lineage>
</organism>
<dbReference type="Gene3D" id="3.40.190.10">
    <property type="entry name" value="Periplasmic binding protein-like II"/>
    <property type="match status" value="2"/>
</dbReference>